<feature type="region of interest" description="Disordered" evidence="1">
    <location>
        <begin position="30"/>
        <end position="50"/>
    </location>
</feature>
<evidence type="ECO:0000313" key="3">
    <source>
        <dbReference type="Proteomes" id="UP000324222"/>
    </source>
</evidence>
<dbReference type="AlphaFoldDB" id="A0A5B7EE01"/>
<organism evidence="2 3">
    <name type="scientific">Portunus trituberculatus</name>
    <name type="common">Swimming crab</name>
    <name type="synonym">Neptunus trituberculatus</name>
    <dbReference type="NCBI Taxonomy" id="210409"/>
    <lineage>
        <taxon>Eukaryota</taxon>
        <taxon>Metazoa</taxon>
        <taxon>Ecdysozoa</taxon>
        <taxon>Arthropoda</taxon>
        <taxon>Crustacea</taxon>
        <taxon>Multicrustacea</taxon>
        <taxon>Malacostraca</taxon>
        <taxon>Eumalacostraca</taxon>
        <taxon>Eucarida</taxon>
        <taxon>Decapoda</taxon>
        <taxon>Pleocyemata</taxon>
        <taxon>Brachyura</taxon>
        <taxon>Eubrachyura</taxon>
        <taxon>Portunoidea</taxon>
        <taxon>Portunidae</taxon>
        <taxon>Portuninae</taxon>
        <taxon>Portunus</taxon>
    </lineage>
</organism>
<keyword evidence="3" id="KW-1185">Reference proteome</keyword>
<name>A0A5B7EE01_PORTR</name>
<protein>
    <submittedName>
        <fullName evidence="2">Uncharacterized protein</fullName>
    </submittedName>
</protein>
<dbReference type="EMBL" id="VSRR010002466">
    <property type="protein sequence ID" value="MPC31585.1"/>
    <property type="molecule type" value="Genomic_DNA"/>
</dbReference>
<dbReference type="Proteomes" id="UP000324222">
    <property type="component" value="Unassembled WGS sequence"/>
</dbReference>
<accession>A0A5B7EE01</accession>
<comment type="caution">
    <text evidence="2">The sequence shown here is derived from an EMBL/GenBank/DDBJ whole genome shotgun (WGS) entry which is preliminary data.</text>
</comment>
<reference evidence="2 3" key="1">
    <citation type="submission" date="2019-05" db="EMBL/GenBank/DDBJ databases">
        <title>Another draft genome of Portunus trituberculatus and its Hox gene families provides insights of decapod evolution.</title>
        <authorList>
            <person name="Jeong J.-H."/>
            <person name="Song I."/>
            <person name="Kim S."/>
            <person name="Choi T."/>
            <person name="Kim D."/>
            <person name="Ryu S."/>
            <person name="Kim W."/>
        </authorList>
    </citation>
    <scope>NUCLEOTIDE SEQUENCE [LARGE SCALE GENOMIC DNA]</scope>
    <source>
        <tissue evidence="2">Muscle</tissue>
    </source>
</reference>
<evidence type="ECO:0000313" key="2">
    <source>
        <dbReference type="EMBL" id="MPC31585.1"/>
    </source>
</evidence>
<gene>
    <name evidence="2" type="ORF">E2C01_024879</name>
</gene>
<sequence>MTKQGNRIVTNAYKTKCSQIWKSQMPQPYWQTSKRRMSRQTNDTSPKTCTSKLNSKIKLISMPSLLYPKEEVLTKAEHLAITCVARCPNGHHHHRHHDDDACDGSSTQVV</sequence>
<feature type="region of interest" description="Disordered" evidence="1">
    <location>
        <begin position="90"/>
        <end position="110"/>
    </location>
</feature>
<proteinExistence type="predicted"/>
<feature type="compositionally biased region" description="Polar residues" evidence="1">
    <location>
        <begin position="39"/>
        <end position="50"/>
    </location>
</feature>
<evidence type="ECO:0000256" key="1">
    <source>
        <dbReference type="SAM" id="MobiDB-lite"/>
    </source>
</evidence>